<feature type="compositionally biased region" description="Acidic residues" evidence="1">
    <location>
        <begin position="73"/>
        <end position="82"/>
    </location>
</feature>
<dbReference type="AlphaFoldDB" id="A0A2K3K7Z1"/>
<protein>
    <submittedName>
        <fullName evidence="3">Uncharacterized protein</fullName>
    </submittedName>
</protein>
<reference evidence="3 4" key="2">
    <citation type="journal article" date="2017" name="Front. Plant Sci.">
        <title>Gene Classification and Mining of Molecular Markers Useful in Red Clover (Trifolium pratense) Breeding.</title>
        <authorList>
            <person name="Istvanek J."/>
            <person name="Dluhosova J."/>
            <person name="Dluhos P."/>
            <person name="Patkova L."/>
            <person name="Nedelnik J."/>
            <person name="Repkova J."/>
        </authorList>
    </citation>
    <scope>NUCLEOTIDE SEQUENCE [LARGE SCALE GENOMIC DNA]</scope>
    <source>
        <strain evidence="4">cv. Tatra</strain>
        <tissue evidence="3">Young leaves</tissue>
    </source>
</reference>
<keyword evidence="2" id="KW-1133">Transmembrane helix</keyword>
<evidence type="ECO:0000313" key="3">
    <source>
        <dbReference type="EMBL" id="PNX62408.1"/>
    </source>
</evidence>
<keyword evidence="2" id="KW-0472">Membrane</keyword>
<dbReference type="EMBL" id="ASHM01087681">
    <property type="protein sequence ID" value="PNX62408.1"/>
    <property type="molecule type" value="Genomic_DNA"/>
</dbReference>
<sequence>MLCQTFTSVDRPKADVTIVQKSVQETAIRVSQSKESHQTVPLNEEVVDSGKNMYEASKKKQSLKRKEAPSSDSEYDVEEDVPDITPSASKKKTGGKKILRMCLLLPVTMFFFIVLPLHKDGSCVQEEFLLDGCSMLRLEDHMI</sequence>
<keyword evidence="2" id="KW-0812">Transmembrane</keyword>
<organism evidence="3 4">
    <name type="scientific">Trifolium pratense</name>
    <name type="common">Red clover</name>
    <dbReference type="NCBI Taxonomy" id="57577"/>
    <lineage>
        <taxon>Eukaryota</taxon>
        <taxon>Viridiplantae</taxon>
        <taxon>Streptophyta</taxon>
        <taxon>Embryophyta</taxon>
        <taxon>Tracheophyta</taxon>
        <taxon>Spermatophyta</taxon>
        <taxon>Magnoliopsida</taxon>
        <taxon>eudicotyledons</taxon>
        <taxon>Gunneridae</taxon>
        <taxon>Pentapetalae</taxon>
        <taxon>rosids</taxon>
        <taxon>fabids</taxon>
        <taxon>Fabales</taxon>
        <taxon>Fabaceae</taxon>
        <taxon>Papilionoideae</taxon>
        <taxon>50 kb inversion clade</taxon>
        <taxon>NPAAA clade</taxon>
        <taxon>Hologalegina</taxon>
        <taxon>IRL clade</taxon>
        <taxon>Trifolieae</taxon>
        <taxon>Trifolium</taxon>
    </lineage>
</organism>
<dbReference type="Proteomes" id="UP000236291">
    <property type="component" value="Unassembled WGS sequence"/>
</dbReference>
<reference evidence="3 4" key="1">
    <citation type="journal article" date="2014" name="Am. J. Bot.">
        <title>Genome assembly and annotation for red clover (Trifolium pratense; Fabaceae).</title>
        <authorList>
            <person name="Istvanek J."/>
            <person name="Jaros M."/>
            <person name="Krenek A."/>
            <person name="Repkova J."/>
        </authorList>
    </citation>
    <scope>NUCLEOTIDE SEQUENCE [LARGE SCALE GENOMIC DNA]</scope>
    <source>
        <strain evidence="4">cv. Tatra</strain>
        <tissue evidence="3">Young leaves</tissue>
    </source>
</reference>
<accession>A0A2K3K7Z1</accession>
<proteinExistence type="predicted"/>
<feature type="region of interest" description="Disordered" evidence="1">
    <location>
        <begin position="57"/>
        <end position="94"/>
    </location>
</feature>
<evidence type="ECO:0000256" key="2">
    <source>
        <dbReference type="SAM" id="Phobius"/>
    </source>
</evidence>
<name>A0A2K3K7Z1_TRIPR</name>
<evidence type="ECO:0000313" key="4">
    <source>
        <dbReference type="Proteomes" id="UP000236291"/>
    </source>
</evidence>
<evidence type="ECO:0000256" key="1">
    <source>
        <dbReference type="SAM" id="MobiDB-lite"/>
    </source>
</evidence>
<feature type="transmembrane region" description="Helical" evidence="2">
    <location>
        <begin position="98"/>
        <end position="117"/>
    </location>
</feature>
<comment type="caution">
    <text evidence="3">The sequence shown here is derived from an EMBL/GenBank/DDBJ whole genome shotgun (WGS) entry which is preliminary data.</text>
</comment>
<gene>
    <name evidence="3" type="ORF">L195_g052966</name>
</gene>